<gene>
    <name evidence="2" type="ORF">EZM97_32700</name>
</gene>
<sequence>MTIFDPSGTLFADDDEVTLVVIFNHSRPGASAPVFVCLPAMGVAASFYAPFAEALAQAAGGAAVLADLRGQGESAALARHGARFGYQEIVAQDIPSLLASIATQFPGRPIYLVGHSLGGQLGSLAAVHSAPGLAGLILVASGTAHYRAWPKALRWRAGVAVQAIRLVAALLPWYPGRLLGFGGDQPRRLMADWSYNACTGRYRCAGSRIDYEEALNDIALPVLSVEIRDDPVAPTGAATELLAKLASCTIERRQIDGVTADAPWRRHFSWARSPDEVVAEITSWVRAQSRRTDVEYLEQAVV</sequence>
<dbReference type="EMBL" id="SJTG01000005">
    <property type="protein sequence ID" value="TCI07349.1"/>
    <property type="molecule type" value="Genomic_DNA"/>
</dbReference>
<organism evidence="2 3">
    <name type="scientific">Dyella soli</name>
    <dbReference type="NCBI Taxonomy" id="522319"/>
    <lineage>
        <taxon>Bacteria</taxon>
        <taxon>Pseudomonadati</taxon>
        <taxon>Pseudomonadota</taxon>
        <taxon>Gammaproteobacteria</taxon>
        <taxon>Lysobacterales</taxon>
        <taxon>Rhodanobacteraceae</taxon>
        <taxon>Dyella</taxon>
    </lineage>
</organism>
<dbReference type="InterPro" id="IPR017208">
    <property type="entry name" value="UCP037442_abhydr"/>
</dbReference>
<dbReference type="AlphaFoldDB" id="A0A4R0YNF2"/>
<keyword evidence="3" id="KW-1185">Reference proteome</keyword>
<reference evidence="2 3" key="1">
    <citation type="submission" date="2019-02" db="EMBL/GenBank/DDBJ databases">
        <title>Dyella amyloliquefaciens sp. nov., isolated from forest soil.</title>
        <authorList>
            <person name="Gao Z.-H."/>
            <person name="Qiu L.-H."/>
        </authorList>
    </citation>
    <scope>NUCLEOTIDE SEQUENCE [LARGE SCALE GENOMIC DNA]</scope>
    <source>
        <strain evidence="2 3">KACC 12747</strain>
    </source>
</reference>
<evidence type="ECO:0000313" key="2">
    <source>
        <dbReference type="EMBL" id="TCI07349.1"/>
    </source>
</evidence>
<proteinExistence type="predicted"/>
<keyword evidence="2" id="KW-0378">Hydrolase</keyword>
<dbReference type="InterPro" id="IPR029058">
    <property type="entry name" value="AB_hydrolase_fold"/>
</dbReference>
<dbReference type="PIRSF" id="PIRSF037442">
    <property type="entry name" value="UCP037442_abhydr"/>
    <property type="match status" value="1"/>
</dbReference>
<name>A0A4R0YNF2_9GAMM</name>
<dbReference type="RefSeq" id="WP_131412677.1">
    <property type="nucleotide sequence ID" value="NZ_SJTG01000005.1"/>
</dbReference>
<accession>A0A4R0YNF2</accession>
<protein>
    <submittedName>
        <fullName evidence="2">Alpha/beta fold hydrolase</fullName>
    </submittedName>
</protein>
<dbReference type="Gene3D" id="3.40.50.1820">
    <property type="entry name" value="alpha/beta hydrolase"/>
    <property type="match status" value="1"/>
</dbReference>
<dbReference type="CDD" id="cd00741">
    <property type="entry name" value="Lipase"/>
    <property type="match status" value="1"/>
</dbReference>
<dbReference type="SUPFAM" id="SSF53474">
    <property type="entry name" value="alpha/beta-Hydrolases"/>
    <property type="match status" value="1"/>
</dbReference>
<evidence type="ECO:0000259" key="1">
    <source>
        <dbReference type="Pfam" id="PF12146"/>
    </source>
</evidence>
<feature type="domain" description="Serine aminopeptidase S33" evidence="1">
    <location>
        <begin position="36"/>
        <end position="166"/>
    </location>
</feature>
<dbReference type="Pfam" id="PF12146">
    <property type="entry name" value="Hydrolase_4"/>
    <property type="match status" value="1"/>
</dbReference>
<dbReference type="InterPro" id="IPR022742">
    <property type="entry name" value="Hydrolase_4"/>
</dbReference>
<comment type="caution">
    <text evidence="2">The sequence shown here is derived from an EMBL/GenBank/DDBJ whole genome shotgun (WGS) entry which is preliminary data.</text>
</comment>
<evidence type="ECO:0000313" key="3">
    <source>
        <dbReference type="Proteomes" id="UP000291822"/>
    </source>
</evidence>
<dbReference type="Proteomes" id="UP000291822">
    <property type="component" value="Unassembled WGS sequence"/>
</dbReference>
<dbReference type="GO" id="GO:0016787">
    <property type="term" value="F:hydrolase activity"/>
    <property type="evidence" value="ECO:0007669"/>
    <property type="project" value="UniProtKB-KW"/>
</dbReference>